<dbReference type="Pfam" id="PF12554">
    <property type="entry name" value="MOZART1"/>
    <property type="match status" value="1"/>
</dbReference>
<feature type="signal peptide" evidence="2">
    <location>
        <begin position="1"/>
        <end position="22"/>
    </location>
</feature>
<dbReference type="GO" id="GO:0090307">
    <property type="term" value="P:mitotic spindle assembly"/>
    <property type="evidence" value="ECO:0007669"/>
    <property type="project" value="TreeGrafter"/>
</dbReference>
<feature type="region of interest" description="Disordered" evidence="1">
    <location>
        <begin position="28"/>
        <end position="50"/>
    </location>
</feature>
<reference evidence="3" key="1">
    <citation type="submission" date="2015-04" db="UniProtKB">
        <authorList>
            <consortium name="EnsemblPlants"/>
        </authorList>
    </citation>
    <scope>IDENTIFICATION</scope>
</reference>
<dbReference type="Proteomes" id="UP000026962">
    <property type="component" value="Chromosome 3"/>
</dbReference>
<feature type="compositionally biased region" description="Basic and acidic residues" evidence="1">
    <location>
        <begin position="28"/>
        <end position="38"/>
    </location>
</feature>
<feature type="chain" id="PRO_5002365188" description="Mitotic-spindle organizing protein 1" evidence="2">
    <location>
        <begin position="23"/>
        <end position="335"/>
    </location>
</feature>
<reference evidence="3" key="2">
    <citation type="submission" date="2018-05" db="EMBL/GenBank/DDBJ databases">
        <title>OpunRS2 (Oryza punctata Reference Sequence Version 2).</title>
        <authorList>
            <person name="Zhang J."/>
            <person name="Kudrna D."/>
            <person name="Lee S."/>
            <person name="Talag J."/>
            <person name="Welchert J."/>
            <person name="Wing R.A."/>
        </authorList>
    </citation>
    <scope>NUCLEOTIDE SEQUENCE [LARGE SCALE GENOMIC DNA]</scope>
</reference>
<evidence type="ECO:0000256" key="2">
    <source>
        <dbReference type="SAM" id="SignalP"/>
    </source>
</evidence>
<protein>
    <recommendedName>
        <fullName evidence="5">Mitotic-spindle organizing protein 1</fullName>
    </recommendedName>
</protein>
<dbReference type="GO" id="GO:0031021">
    <property type="term" value="C:interphase microtubule organizing center"/>
    <property type="evidence" value="ECO:0007669"/>
    <property type="project" value="TreeGrafter"/>
</dbReference>
<dbReference type="GO" id="GO:0000931">
    <property type="term" value="C:gamma-tubulin ring complex"/>
    <property type="evidence" value="ECO:0007669"/>
    <property type="project" value="InterPro"/>
</dbReference>
<evidence type="ECO:0008006" key="5">
    <source>
        <dbReference type="Google" id="ProtNLM"/>
    </source>
</evidence>
<dbReference type="GO" id="GO:0051415">
    <property type="term" value="P:microtubule nucleation by interphase microtubule organizing center"/>
    <property type="evidence" value="ECO:0007669"/>
    <property type="project" value="TreeGrafter"/>
</dbReference>
<organism evidence="3">
    <name type="scientific">Oryza punctata</name>
    <name type="common">Red rice</name>
    <dbReference type="NCBI Taxonomy" id="4537"/>
    <lineage>
        <taxon>Eukaryota</taxon>
        <taxon>Viridiplantae</taxon>
        <taxon>Streptophyta</taxon>
        <taxon>Embryophyta</taxon>
        <taxon>Tracheophyta</taxon>
        <taxon>Spermatophyta</taxon>
        <taxon>Magnoliopsida</taxon>
        <taxon>Liliopsida</taxon>
        <taxon>Poales</taxon>
        <taxon>Poaceae</taxon>
        <taxon>BOP clade</taxon>
        <taxon>Oryzoideae</taxon>
        <taxon>Oryzeae</taxon>
        <taxon>Oryzinae</taxon>
        <taxon>Oryza</taxon>
    </lineage>
</organism>
<proteinExistence type="predicted"/>
<evidence type="ECO:0000313" key="4">
    <source>
        <dbReference type="Proteomes" id="UP000026962"/>
    </source>
</evidence>
<dbReference type="Gramene" id="OPUNC03G21130.2">
    <property type="protein sequence ID" value="OPUNC03G21130.2"/>
    <property type="gene ID" value="OPUNC03G21130"/>
</dbReference>
<dbReference type="GO" id="GO:0033566">
    <property type="term" value="P:gamma-tubulin complex localization"/>
    <property type="evidence" value="ECO:0007669"/>
    <property type="project" value="InterPro"/>
</dbReference>
<dbReference type="EnsemblPlants" id="OPUNC03G21130.2">
    <property type="protein sequence ID" value="OPUNC03G21130.2"/>
    <property type="gene ID" value="OPUNC03G21130"/>
</dbReference>
<name>A0A0E0KFE4_ORYPU</name>
<keyword evidence="4" id="KW-1185">Reference proteome</keyword>
<evidence type="ECO:0000256" key="1">
    <source>
        <dbReference type="SAM" id="MobiDB-lite"/>
    </source>
</evidence>
<dbReference type="PANTHER" id="PTHR28520:SF13">
    <property type="entry name" value="EXPRESSED PROTEIN"/>
    <property type="match status" value="1"/>
</dbReference>
<dbReference type="GO" id="GO:0005819">
    <property type="term" value="C:spindle"/>
    <property type="evidence" value="ECO:0007669"/>
    <property type="project" value="TreeGrafter"/>
</dbReference>
<dbReference type="InterPro" id="IPR022214">
    <property type="entry name" value="MZT1"/>
</dbReference>
<sequence length="335" mass="34848">MRGSIAMNNFSMLLFRITSVITLRGDKATTDTKSDNQPHKHNHGGSNRALKRAEGDILAEGGDPLPLGLPAAVGRRGAPSPGFGRAGGSHASASAAAALLRLPLLRHLRPPRASPPSLSSLAASACCGCNLLFLLYREVQATTHRRPEVMAPHEMETESTAAKQAKESLELAFQMSQILDTGLDRHTLSLLMSLCDRGANPEALAALVRELSSAAPPTAATTPASNATATVVPSTKSASLFPSGTENRVEPMCLIGRADSRFDCWKKECFSDVEVACFPKEGVVAANPEALDALVRELSSAAAPTATAAAATTAASKATATPSAKSASLFPSGLR</sequence>
<keyword evidence="2" id="KW-0732">Signal</keyword>
<accession>A0A0E0KFE4</accession>
<dbReference type="PANTHER" id="PTHR28520">
    <property type="entry name" value="MITOTIC-SPINDLE ORGANIZING PROTEIN 1"/>
    <property type="match status" value="1"/>
</dbReference>
<dbReference type="AlphaFoldDB" id="A0A0E0KFE4"/>
<evidence type="ECO:0000313" key="3">
    <source>
        <dbReference type="EnsemblPlants" id="OPUNC03G21130.2"/>
    </source>
</evidence>